<dbReference type="EMBL" id="CAJPDS010000077">
    <property type="protein sequence ID" value="CAF9934769.1"/>
    <property type="molecule type" value="Genomic_DNA"/>
</dbReference>
<dbReference type="InterPro" id="IPR052741">
    <property type="entry name" value="Mitochondrial_HTD2"/>
</dbReference>
<dbReference type="PANTHER" id="PTHR28152:SF2">
    <property type="entry name" value="N-TERMINAL OF MAOC-LIKE DEHYDRATASE DOMAIN-CONTAINING PROTEIN"/>
    <property type="match status" value="1"/>
</dbReference>
<evidence type="ECO:0008006" key="3">
    <source>
        <dbReference type="Google" id="ProtNLM"/>
    </source>
</evidence>
<dbReference type="GO" id="GO:0019171">
    <property type="term" value="F:(3R)-hydroxyacyl-[acyl-carrier-protein] dehydratase activity"/>
    <property type="evidence" value="ECO:0007669"/>
    <property type="project" value="TreeGrafter"/>
</dbReference>
<dbReference type="FunFam" id="3.10.129.10:FF:000103">
    <property type="entry name" value="WGS project CABT00000000 data, contig 2.1"/>
    <property type="match status" value="1"/>
</dbReference>
<sequence length="326" mass="36452">MTLILRRLKSTTASTSTKLIAEELLAHAHNVGPITQRQFIDANQLQRLSLTLNRPNLHAHQPICLEAPSAGTPVPPGYHLAYFTPAALPDELGQDGTDRIYNPKAPYTRRMWAGGDILWDIKNRLCVGQEVTETTRLLSADAKVTRTGEEMIVVGVQKTFKNQNGVAVVDRRDWVFRKALLEPVPIQHIGLPGLIPLPDPTDSHVVSRDFLQTPVTLFRFSALTFNAHQIHYSQPWCREVEGHRDIVVHGPLNLINMLDLWRDSQPEGALKVPRSIRYRATAPIYVNEQYRGILERRDAGASNIKLWGSDGEGGVRVGMAADIEVF</sequence>
<reference evidence="1" key="1">
    <citation type="submission" date="2021-03" db="EMBL/GenBank/DDBJ databases">
        <authorList>
            <person name="Tagirdzhanova G."/>
        </authorList>
    </citation>
    <scope>NUCLEOTIDE SEQUENCE</scope>
</reference>
<proteinExistence type="predicted"/>
<dbReference type="GO" id="GO:0005739">
    <property type="term" value="C:mitochondrion"/>
    <property type="evidence" value="ECO:0007669"/>
    <property type="project" value="TreeGrafter"/>
</dbReference>
<protein>
    <recommendedName>
        <fullName evidence="3">N-terminal of MaoC-like dehydratase domain-containing protein</fullName>
    </recommendedName>
</protein>
<dbReference type="Gene3D" id="3.10.129.10">
    <property type="entry name" value="Hotdog Thioesterase"/>
    <property type="match status" value="2"/>
</dbReference>
<organism evidence="1 2">
    <name type="scientific">Heterodermia speciosa</name>
    <dbReference type="NCBI Taxonomy" id="116794"/>
    <lineage>
        <taxon>Eukaryota</taxon>
        <taxon>Fungi</taxon>
        <taxon>Dikarya</taxon>
        <taxon>Ascomycota</taxon>
        <taxon>Pezizomycotina</taxon>
        <taxon>Lecanoromycetes</taxon>
        <taxon>OSLEUM clade</taxon>
        <taxon>Lecanoromycetidae</taxon>
        <taxon>Caliciales</taxon>
        <taxon>Physciaceae</taxon>
        <taxon>Heterodermia</taxon>
    </lineage>
</organism>
<comment type="caution">
    <text evidence="1">The sequence shown here is derived from an EMBL/GenBank/DDBJ whole genome shotgun (WGS) entry which is preliminary data.</text>
</comment>
<dbReference type="InterPro" id="IPR029069">
    <property type="entry name" value="HotDog_dom_sf"/>
</dbReference>
<dbReference type="PANTHER" id="PTHR28152">
    <property type="entry name" value="HYDROXYACYL-THIOESTER DEHYDRATASE TYPE 2, MITOCHONDRIAL"/>
    <property type="match status" value="1"/>
</dbReference>
<name>A0A8H3G4R1_9LECA</name>
<accession>A0A8H3G4R1</accession>
<gene>
    <name evidence="1" type="ORF">HETSPECPRED_009352</name>
</gene>
<dbReference type="Proteomes" id="UP000664521">
    <property type="component" value="Unassembled WGS sequence"/>
</dbReference>
<dbReference type="SUPFAM" id="SSF54637">
    <property type="entry name" value="Thioesterase/thiol ester dehydrase-isomerase"/>
    <property type="match status" value="1"/>
</dbReference>
<evidence type="ECO:0000313" key="1">
    <source>
        <dbReference type="EMBL" id="CAF9934769.1"/>
    </source>
</evidence>
<evidence type="ECO:0000313" key="2">
    <source>
        <dbReference type="Proteomes" id="UP000664521"/>
    </source>
</evidence>
<keyword evidence="2" id="KW-1185">Reference proteome</keyword>
<dbReference type="OrthoDB" id="3257538at2759"/>
<dbReference type="AlphaFoldDB" id="A0A8H3G4R1"/>